<evidence type="ECO:0000313" key="2">
    <source>
        <dbReference type="EMBL" id="CAI9113717.1"/>
    </source>
</evidence>
<dbReference type="Proteomes" id="UP001161247">
    <property type="component" value="Chromosome 7"/>
</dbReference>
<keyword evidence="3" id="KW-1185">Reference proteome</keyword>
<proteinExistence type="predicted"/>
<accession>A0AAV1E2Q0</accession>
<gene>
    <name evidence="2" type="ORF">OLC1_LOCUS20670</name>
</gene>
<feature type="region of interest" description="Disordered" evidence="1">
    <location>
        <begin position="64"/>
        <end position="113"/>
    </location>
</feature>
<name>A0AAV1E2Q0_OLDCO</name>
<evidence type="ECO:0000313" key="3">
    <source>
        <dbReference type="Proteomes" id="UP001161247"/>
    </source>
</evidence>
<dbReference type="AlphaFoldDB" id="A0AAV1E2Q0"/>
<feature type="compositionally biased region" description="Polar residues" evidence="1">
    <location>
        <begin position="87"/>
        <end position="99"/>
    </location>
</feature>
<feature type="compositionally biased region" description="Basic residues" evidence="1">
    <location>
        <begin position="66"/>
        <end position="76"/>
    </location>
</feature>
<reference evidence="2" key="1">
    <citation type="submission" date="2023-03" db="EMBL/GenBank/DDBJ databases">
        <authorList>
            <person name="Julca I."/>
        </authorList>
    </citation>
    <scope>NUCLEOTIDE SEQUENCE</scope>
</reference>
<sequence length="113" mass="12928">MMMMTCSGVEEKKVVGGGNTMLIGKRCDVGRHDDEVLVPSNHQIVHNQVEKIKQESQNDDVEYWSPRRHQQQKRRSVVAPAEAPPISTRQQHYSRSRLGSSHYAINKISTDRM</sequence>
<dbReference type="EMBL" id="OX459124">
    <property type="protein sequence ID" value="CAI9113717.1"/>
    <property type="molecule type" value="Genomic_DNA"/>
</dbReference>
<protein>
    <submittedName>
        <fullName evidence="2">OLC1v1014371C2</fullName>
    </submittedName>
</protein>
<evidence type="ECO:0000256" key="1">
    <source>
        <dbReference type="SAM" id="MobiDB-lite"/>
    </source>
</evidence>
<organism evidence="2 3">
    <name type="scientific">Oldenlandia corymbosa var. corymbosa</name>
    <dbReference type="NCBI Taxonomy" id="529605"/>
    <lineage>
        <taxon>Eukaryota</taxon>
        <taxon>Viridiplantae</taxon>
        <taxon>Streptophyta</taxon>
        <taxon>Embryophyta</taxon>
        <taxon>Tracheophyta</taxon>
        <taxon>Spermatophyta</taxon>
        <taxon>Magnoliopsida</taxon>
        <taxon>eudicotyledons</taxon>
        <taxon>Gunneridae</taxon>
        <taxon>Pentapetalae</taxon>
        <taxon>asterids</taxon>
        <taxon>lamiids</taxon>
        <taxon>Gentianales</taxon>
        <taxon>Rubiaceae</taxon>
        <taxon>Rubioideae</taxon>
        <taxon>Spermacoceae</taxon>
        <taxon>Hedyotis-Oldenlandia complex</taxon>
        <taxon>Oldenlandia</taxon>
    </lineage>
</organism>